<dbReference type="PANTHER" id="PTHR33164:SF58">
    <property type="entry name" value="DNA-BINDING TRANSCRIPTIONAL REPRESSOR SCOC"/>
    <property type="match status" value="1"/>
</dbReference>
<dbReference type="NCBIfam" id="NF010349">
    <property type="entry name" value="PRK13777.1"/>
    <property type="match status" value="1"/>
</dbReference>
<dbReference type="EMBL" id="JAFBEC010000008">
    <property type="protein sequence ID" value="MBM7633952.1"/>
    <property type="molecule type" value="Genomic_DNA"/>
</dbReference>
<dbReference type="InterPro" id="IPR000835">
    <property type="entry name" value="HTH_MarR-typ"/>
</dbReference>
<dbReference type="SUPFAM" id="SSF46785">
    <property type="entry name" value="Winged helix' DNA-binding domain"/>
    <property type="match status" value="1"/>
</dbReference>
<proteinExistence type="predicted"/>
<keyword evidence="1" id="KW-0238">DNA-binding</keyword>
<accession>A0ABS2PEU8</accession>
<reference evidence="3 4" key="1">
    <citation type="submission" date="2021-01" db="EMBL/GenBank/DDBJ databases">
        <title>Genomic Encyclopedia of Type Strains, Phase IV (KMG-IV): sequencing the most valuable type-strain genomes for metagenomic binning, comparative biology and taxonomic classification.</title>
        <authorList>
            <person name="Goeker M."/>
        </authorList>
    </citation>
    <scope>NUCLEOTIDE SEQUENCE [LARGE SCALE GENOMIC DNA]</scope>
    <source>
        <strain evidence="3 4">DSM 25540</strain>
    </source>
</reference>
<keyword evidence="3" id="KW-0378">Hydrolase</keyword>
<dbReference type="Proteomes" id="UP000741863">
    <property type="component" value="Unassembled WGS sequence"/>
</dbReference>
<protein>
    <submittedName>
        <fullName evidence="3">MarR family protease production transcriptional regulator HPr</fullName>
    </submittedName>
</protein>
<dbReference type="GO" id="GO:0008233">
    <property type="term" value="F:peptidase activity"/>
    <property type="evidence" value="ECO:0007669"/>
    <property type="project" value="UniProtKB-KW"/>
</dbReference>
<keyword evidence="4" id="KW-1185">Reference proteome</keyword>
<evidence type="ECO:0000313" key="4">
    <source>
        <dbReference type="Proteomes" id="UP000741863"/>
    </source>
</evidence>
<dbReference type="PROSITE" id="PS50995">
    <property type="entry name" value="HTH_MARR_2"/>
    <property type="match status" value="1"/>
</dbReference>
<dbReference type="InterPro" id="IPR039422">
    <property type="entry name" value="MarR/SlyA-like"/>
</dbReference>
<evidence type="ECO:0000313" key="3">
    <source>
        <dbReference type="EMBL" id="MBM7633952.1"/>
    </source>
</evidence>
<dbReference type="Gene3D" id="1.10.10.10">
    <property type="entry name" value="Winged helix-like DNA-binding domain superfamily/Winged helix DNA-binding domain"/>
    <property type="match status" value="1"/>
</dbReference>
<sequence length="186" mass="21686">MDQARKDWEQSLAFKHRLAYLSKALWKSVEKDWQRWLQPHGLNINEHQILWITYQFGSPVLSEIAKYGVMHVSTAYNFSKKLEERNLIVMGKQEEDRRHTYVQLTEQGKSLFLKTMESFSSESHDTLQSTLPLKSLYGKYPEFSEVATVVRHIYGEDFTDQFNTLTLEEEPTPLISASSSPRIAPQ</sequence>
<feature type="domain" description="HTH marR-type" evidence="2">
    <location>
        <begin position="11"/>
        <end position="155"/>
    </location>
</feature>
<name>A0ABS2PEU8_9BACL</name>
<dbReference type="PANTHER" id="PTHR33164">
    <property type="entry name" value="TRANSCRIPTIONAL REGULATOR, MARR FAMILY"/>
    <property type="match status" value="1"/>
</dbReference>
<keyword evidence="3" id="KW-0645">Protease</keyword>
<dbReference type="RefSeq" id="WP_204698689.1">
    <property type="nucleotide sequence ID" value="NZ_JAFBEC010000008.1"/>
</dbReference>
<evidence type="ECO:0000259" key="2">
    <source>
        <dbReference type="PROSITE" id="PS50995"/>
    </source>
</evidence>
<organism evidence="3 4">
    <name type="scientific">Geomicrobium sediminis</name>
    <dbReference type="NCBI Taxonomy" id="1347788"/>
    <lineage>
        <taxon>Bacteria</taxon>
        <taxon>Bacillati</taxon>
        <taxon>Bacillota</taxon>
        <taxon>Bacilli</taxon>
        <taxon>Bacillales</taxon>
        <taxon>Geomicrobium</taxon>
    </lineage>
</organism>
<dbReference type="SMART" id="SM00347">
    <property type="entry name" value="HTH_MARR"/>
    <property type="match status" value="1"/>
</dbReference>
<dbReference type="GO" id="GO:0006508">
    <property type="term" value="P:proteolysis"/>
    <property type="evidence" value="ECO:0007669"/>
    <property type="project" value="UniProtKB-KW"/>
</dbReference>
<dbReference type="InterPro" id="IPR036388">
    <property type="entry name" value="WH-like_DNA-bd_sf"/>
</dbReference>
<gene>
    <name evidence="3" type="ORF">JOD17_003048</name>
</gene>
<dbReference type="InterPro" id="IPR036390">
    <property type="entry name" value="WH_DNA-bd_sf"/>
</dbReference>
<evidence type="ECO:0000256" key="1">
    <source>
        <dbReference type="ARBA" id="ARBA00023125"/>
    </source>
</evidence>
<dbReference type="Pfam" id="PF01047">
    <property type="entry name" value="MarR"/>
    <property type="match status" value="1"/>
</dbReference>
<comment type="caution">
    <text evidence="3">The sequence shown here is derived from an EMBL/GenBank/DDBJ whole genome shotgun (WGS) entry which is preliminary data.</text>
</comment>